<dbReference type="Proteomes" id="UP000253977">
    <property type="component" value="Unassembled WGS sequence"/>
</dbReference>
<gene>
    <name evidence="2" type="ORF">DU478_04495</name>
</gene>
<evidence type="ECO:0000313" key="3">
    <source>
        <dbReference type="Proteomes" id="UP000253977"/>
    </source>
</evidence>
<sequence length="296" mass="32143">MMEMNSDLAAHLRTGLTSVARAWEVTRTDGLRLGFTDHDGDLVFDGLTFRADTGLTAMALQQSTGLSVDNTEAMGGLSSDAIREDDIKAGRFDGATVTAWLVNWQDVAQRQVLFRGTIGEIRRSGGAFHAELRGLSEALNRPVGRVFQKPCTAVLGDARCGFAVTVPGYTHEAALVETDGARVLNFGPLSGFEADWFQRGRAEVLSGAAKGLSGTIKRDRVDGTGARVIELWEPLRADLQAGDVVRIVAGCDKRFETCRLKFNNLLNFQGFPDIPEDDWLMVHPTNAKSQSGGSRR</sequence>
<dbReference type="InterPro" id="IPR011928">
    <property type="entry name" value="Phage_phiJL001_Gp84"/>
</dbReference>
<feature type="domain" description="Bacteriophage phiJL001 Gp84 C-terminal" evidence="1">
    <location>
        <begin position="195"/>
        <end position="278"/>
    </location>
</feature>
<comment type="caution">
    <text evidence="2">The sequence shown here is derived from an EMBL/GenBank/DDBJ whole genome shotgun (WGS) entry which is preliminary data.</text>
</comment>
<reference evidence="2 3" key="1">
    <citation type="submission" date="2018-07" db="EMBL/GenBank/DDBJ databases">
        <title>Thalassococcus profundi sp. nov., a marine bacterium isolated from deep seawater of Okinawa Trough.</title>
        <authorList>
            <person name="Yu M."/>
        </authorList>
    </citation>
    <scope>NUCLEOTIDE SEQUENCE [LARGE SCALE GENOMIC DNA]</scope>
    <source>
        <strain evidence="2 3">WRAS1</strain>
    </source>
</reference>
<organism evidence="2 3">
    <name type="scientific">Thalassococcus profundi</name>
    <dbReference type="NCBI Taxonomy" id="2282382"/>
    <lineage>
        <taxon>Bacteria</taxon>
        <taxon>Pseudomonadati</taxon>
        <taxon>Pseudomonadota</taxon>
        <taxon>Alphaproteobacteria</taxon>
        <taxon>Rhodobacterales</taxon>
        <taxon>Roseobacteraceae</taxon>
        <taxon>Thalassococcus</taxon>
    </lineage>
</organism>
<evidence type="ECO:0000259" key="1">
    <source>
        <dbReference type="Pfam" id="PF09356"/>
    </source>
</evidence>
<dbReference type="Pfam" id="PF09356">
    <property type="entry name" value="Phage_BR0599"/>
    <property type="match status" value="1"/>
</dbReference>
<name>A0A369TPB2_9RHOB</name>
<dbReference type="AlphaFoldDB" id="A0A369TPB2"/>
<keyword evidence="3" id="KW-1185">Reference proteome</keyword>
<accession>A0A369TPB2</accession>
<evidence type="ECO:0000313" key="2">
    <source>
        <dbReference type="EMBL" id="RDD67010.1"/>
    </source>
</evidence>
<dbReference type="Pfam" id="PF09931">
    <property type="entry name" value="Phage_phiJL001_Gp84_N"/>
    <property type="match status" value="1"/>
</dbReference>
<dbReference type="NCBIfam" id="TIGR02218">
    <property type="entry name" value="phg_TIGR02218"/>
    <property type="match status" value="1"/>
</dbReference>
<protein>
    <submittedName>
        <fullName evidence="2">DUF2163 domain-containing protein</fullName>
    </submittedName>
</protein>
<dbReference type="InterPro" id="IPR018964">
    <property type="entry name" value="Phage_phiJL001_Gp84_C"/>
</dbReference>
<dbReference type="EMBL" id="QPMK01000003">
    <property type="protein sequence ID" value="RDD67010.1"/>
    <property type="molecule type" value="Genomic_DNA"/>
</dbReference>
<proteinExistence type="predicted"/>
<dbReference type="OrthoDB" id="1633386at2"/>